<dbReference type="Proteomes" id="UP000271162">
    <property type="component" value="Unassembled WGS sequence"/>
</dbReference>
<dbReference type="STRING" id="27835.A0A0N4YK03"/>
<evidence type="ECO:0000313" key="3">
    <source>
        <dbReference type="WBParaSite" id="NBR_0001733001-mRNA-1"/>
    </source>
</evidence>
<proteinExistence type="predicted"/>
<name>A0A0N4YK03_NIPBR</name>
<dbReference type="SUPFAM" id="SSF56672">
    <property type="entry name" value="DNA/RNA polymerases"/>
    <property type="match status" value="1"/>
</dbReference>
<organism evidence="3">
    <name type="scientific">Nippostrongylus brasiliensis</name>
    <name type="common">Rat hookworm</name>
    <dbReference type="NCBI Taxonomy" id="27835"/>
    <lineage>
        <taxon>Eukaryota</taxon>
        <taxon>Metazoa</taxon>
        <taxon>Ecdysozoa</taxon>
        <taxon>Nematoda</taxon>
        <taxon>Chromadorea</taxon>
        <taxon>Rhabditida</taxon>
        <taxon>Rhabditina</taxon>
        <taxon>Rhabditomorpha</taxon>
        <taxon>Strongyloidea</taxon>
        <taxon>Heligmosomidae</taxon>
        <taxon>Nippostrongylus</taxon>
    </lineage>
</organism>
<dbReference type="AlphaFoldDB" id="A0A0N4YK03"/>
<accession>A0A0N4YK03</accession>
<evidence type="ECO:0000313" key="2">
    <source>
        <dbReference type="Proteomes" id="UP000271162"/>
    </source>
</evidence>
<dbReference type="InterPro" id="IPR043502">
    <property type="entry name" value="DNA/RNA_pol_sf"/>
</dbReference>
<dbReference type="PANTHER" id="PTHR37984">
    <property type="entry name" value="PROTEIN CBG26694"/>
    <property type="match status" value="1"/>
</dbReference>
<dbReference type="WBParaSite" id="NBR_0001733001-mRNA-1">
    <property type="protein sequence ID" value="NBR_0001733001-mRNA-1"/>
    <property type="gene ID" value="NBR_0001733001"/>
</dbReference>
<evidence type="ECO:0000313" key="1">
    <source>
        <dbReference type="EMBL" id="VDL80945.1"/>
    </source>
</evidence>
<dbReference type="EMBL" id="UYSL01022697">
    <property type="protein sequence ID" value="VDL80945.1"/>
    <property type="molecule type" value="Genomic_DNA"/>
</dbReference>
<gene>
    <name evidence="1" type="ORF">NBR_LOCUS17331</name>
</gene>
<reference evidence="1 2" key="2">
    <citation type="submission" date="2018-11" db="EMBL/GenBank/DDBJ databases">
        <authorList>
            <consortium name="Pathogen Informatics"/>
        </authorList>
    </citation>
    <scope>NUCLEOTIDE SEQUENCE [LARGE SCALE GENOMIC DNA]</scope>
</reference>
<keyword evidence="2" id="KW-1185">Reference proteome</keyword>
<dbReference type="InterPro" id="IPR050951">
    <property type="entry name" value="Retrovirus_Pol_polyprotein"/>
</dbReference>
<reference evidence="3" key="1">
    <citation type="submission" date="2017-02" db="UniProtKB">
        <authorList>
            <consortium name="WormBaseParasite"/>
        </authorList>
    </citation>
    <scope>IDENTIFICATION</scope>
</reference>
<protein>
    <submittedName>
        <fullName evidence="3">RT_RNaseH domain-containing protein</fullName>
    </submittedName>
</protein>
<sequence>MLLLWIKSLVERLPIPEQDMSRLSEVREDGDYEWTPECQSSFDKIKATLSLDLLLAHYDPNLPIITDHKPHVAIFGTRKGIPIYSANRLQRWVTILLNYNFTIELIQRILDKCMHFHSSQKTVDIFRYLLYPPKRLQKPTL</sequence>
<dbReference type="PANTHER" id="PTHR37984:SF5">
    <property type="entry name" value="PROTEIN NYNRIN-LIKE"/>
    <property type="match status" value="1"/>
</dbReference>